<protein>
    <recommendedName>
        <fullName evidence="3">KAP NTPase domain-containing protein</fullName>
    </recommendedName>
</protein>
<evidence type="ECO:0008006" key="3">
    <source>
        <dbReference type="Google" id="ProtNLM"/>
    </source>
</evidence>
<sequence>MKSFSEIEFGKARGELEATDLPVLLERGFYDIKGSLASVNKRDKYLILGFKGSGKSTIGEKLRLDSEAIQSRQKQLIVVKHLEDFPFKNFSKIFAGQAEPEAKYPTSWSWILMLVIIDHLRSDPGARDPINLSYNESIRKLESLGVLPVADIKKLVIQSSKSGFRANLFNVFEVTNETTTQSGDLNFMTIVESLKLLVQNYYTEGGLTLVIDGLDDILSKREVQYQSLAALIFEVDRLNLHFKKNKKPIQIVVLCRTELFERLPGPNKNKIRQDSAVELDWYHDPKEPEKSMLVRLANLRASLSVEEEVDVFAKWFPERIDGDKAAHFLLDLTRHTPRDFLALLNSIRPYYEGGILSRDQILSGARSYSTNYFLPEIRDELVGYIGEDTMDRLIAVFGEVREREISSTKLKDVASNYGFSEDDLLSILKSLFDCSAIGNKWRTPSGTNRYEFRFRNRNSAFDRTKTIVLHKGLWKALNLV</sequence>
<proteinExistence type="predicted"/>
<accession>A0ABQ6BQP1</accession>
<dbReference type="EMBL" id="BSOZ01000011">
    <property type="protein sequence ID" value="GLS03974.1"/>
    <property type="molecule type" value="Genomic_DNA"/>
</dbReference>
<reference evidence="2" key="1">
    <citation type="journal article" date="2019" name="Int. J. Syst. Evol. Microbiol.">
        <title>The Global Catalogue of Microorganisms (GCM) 10K type strain sequencing project: providing services to taxonomists for standard genome sequencing and annotation.</title>
        <authorList>
            <consortium name="The Broad Institute Genomics Platform"/>
            <consortium name="The Broad Institute Genome Sequencing Center for Infectious Disease"/>
            <person name="Wu L."/>
            <person name="Ma J."/>
        </authorList>
    </citation>
    <scope>NUCLEOTIDE SEQUENCE [LARGE SCALE GENOMIC DNA]</scope>
    <source>
        <strain evidence="2">NBRC 104970</strain>
    </source>
</reference>
<organism evidence="1 2">
    <name type="scientific">Chitiniphilus shinanonensis</name>
    <dbReference type="NCBI Taxonomy" id="553088"/>
    <lineage>
        <taxon>Bacteria</taxon>
        <taxon>Pseudomonadati</taxon>
        <taxon>Pseudomonadota</taxon>
        <taxon>Betaproteobacteria</taxon>
        <taxon>Neisseriales</taxon>
        <taxon>Chitinibacteraceae</taxon>
        <taxon>Chitiniphilus</taxon>
    </lineage>
</organism>
<gene>
    <name evidence="1" type="ORF">GCM10007860_11200</name>
</gene>
<keyword evidence="2" id="KW-1185">Reference proteome</keyword>
<dbReference type="RefSeq" id="WP_157235776.1">
    <property type="nucleotide sequence ID" value="NZ_BSOZ01000011.1"/>
</dbReference>
<comment type="caution">
    <text evidence="1">The sequence shown here is derived from an EMBL/GenBank/DDBJ whole genome shotgun (WGS) entry which is preliminary data.</text>
</comment>
<dbReference type="NCBIfam" id="NF047389">
    <property type="entry name" value="ATPase_Sll1717"/>
    <property type="match status" value="1"/>
</dbReference>
<name>A0ABQ6BQP1_9NEIS</name>
<evidence type="ECO:0000313" key="1">
    <source>
        <dbReference type="EMBL" id="GLS03974.1"/>
    </source>
</evidence>
<evidence type="ECO:0000313" key="2">
    <source>
        <dbReference type="Proteomes" id="UP001156836"/>
    </source>
</evidence>
<dbReference type="InterPro" id="IPR059206">
    <property type="entry name" value="Sll1717-like"/>
</dbReference>
<dbReference type="Proteomes" id="UP001156836">
    <property type="component" value="Unassembled WGS sequence"/>
</dbReference>